<accession>A0A7X6D9R0</accession>
<protein>
    <recommendedName>
        <fullName evidence="5">Mga-like protein with HTH domain</fullName>
    </recommendedName>
</protein>
<evidence type="ECO:0000259" key="2">
    <source>
        <dbReference type="Pfam" id="PF08280"/>
    </source>
</evidence>
<comment type="caution">
    <text evidence="3">The sequence shown here is derived from an EMBL/GenBank/DDBJ whole genome shotgun (WGS) entry which is preliminary data.</text>
</comment>
<evidence type="ECO:0008006" key="5">
    <source>
        <dbReference type="Google" id="ProtNLM"/>
    </source>
</evidence>
<dbReference type="Pfam" id="PF05043">
    <property type="entry name" value="Mga"/>
    <property type="match status" value="1"/>
</dbReference>
<sequence>MDNLIETTIKRQILILETLYLNRTGIDLSELSILLSCSENTILRDIKYFNKNFEQKIFIKKDNKKKIYLISKSIKNIRFVAYSILNNSLNINITKTILLTPYKNIEYYASFMNTSVSSIYKSIKLINSALSDYQVKIESRSGIYFFIAKSEIILRKIFTIFWLEINLFNNDLIDPDNHTELMLYWKNRQKKSILNNKYAISYYLAFNFISSLRVKQKFYINNNIDKNEVTIEYINKSLFCSILDNHLINIPIFYKLSDFLKNEVFQKNCDFSELFYLIKIIYENKIFYQIPLYLFIDPTFFFHHQLSNNKFLYNHVTEIIKQIETIIKIDIADYYSAISYVLLVYYKKKLKIYKNKDKTIYIFSFLSEEHANFLKFQLENYFDTDLNFVITTYEQIPILNTNDVLITNSPLIERENTLIVSDYISELEFTNIKNKISLN</sequence>
<name>A0A7X6D9R0_9ENTE</name>
<organism evidence="3 4">
    <name type="scientific">Vagococcus fluvialis</name>
    <dbReference type="NCBI Taxonomy" id="2738"/>
    <lineage>
        <taxon>Bacteria</taxon>
        <taxon>Bacillati</taxon>
        <taxon>Bacillota</taxon>
        <taxon>Bacilli</taxon>
        <taxon>Lactobacillales</taxon>
        <taxon>Enterococcaceae</taxon>
        <taxon>Vagococcus</taxon>
    </lineage>
</organism>
<dbReference type="Proteomes" id="UP000521358">
    <property type="component" value="Unassembled WGS sequence"/>
</dbReference>
<proteinExistence type="predicted"/>
<reference evidence="3 4" key="1">
    <citation type="submission" date="2020-03" db="EMBL/GenBank/DDBJ databases">
        <title>Bacterial samples isolated from urine from healthy bovine heifers (Gyr breed).</title>
        <authorList>
            <person name="Giannattasio-Ferraz S."/>
            <person name="Maskeri L."/>
            <person name="Penido A."/>
            <person name="Barbosa-Stancioli E.F."/>
            <person name="Putonti C."/>
        </authorList>
    </citation>
    <scope>NUCLEOTIDE SEQUENCE [LARGE SCALE GENOMIC DNA]</scope>
    <source>
        <strain evidence="3 4">UFMG-H7</strain>
    </source>
</reference>
<gene>
    <name evidence="3" type="ORF">HED35_09925</name>
</gene>
<feature type="domain" description="M protein trans-acting positive regulator (MGA) HTH" evidence="2">
    <location>
        <begin position="6"/>
        <end position="64"/>
    </location>
</feature>
<evidence type="ECO:0000313" key="4">
    <source>
        <dbReference type="Proteomes" id="UP000521358"/>
    </source>
</evidence>
<dbReference type="InterPro" id="IPR013199">
    <property type="entry name" value="HTH_Mga_DNA-bd_dom"/>
</dbReference>
<evidence type="ECO:0000313" key="3">
    <source>
        <dbReference type="EMBL" id="NKC68407.1"/>
    </source>
</evidence>
<dbReference type="Pfam" id="PF08280">
    <property type="entry name" value="HTH_Mga"/>
    <property type="match status" value="1"/>
</dbReference>
<dbReference type="RefSeq" id="WP_167807604.1">
    <property type="nucleotide sequence ID" value="NZ_JAAVMB010000011.1"/>
</dbReference>
<evidence type="ECO:0000259" key="1">
    <source>
        <dbReference type="Pfam" id="PF05043"/>
    </source>
</evidence>
<feature type="domain" description="Mga helix-turn-helix" evidence="1">
    <location>
        <begin position="78"/>
        <end position="140"/>
    </location>
</feature>
<dbReference type="EMBL" id="JAAVMB010000011">
    <property type="protein sequence ID" value="NKC68407.1"/>
    <property type="molecule type" value="Genomic_DNA"/>
</dbReference>
<dbReference type="InterPro" id="IPR007737">
    <property type="entry name" value="Mga_HTH"/>
</dbReference>
<dbReference type="AlphaFoldDB" id="A0A7X6D9R0"/>